<reference evidence="2 3" key="1">
    <citation type="journal article" date="2015" name="Genome Biol. Evol.">
        <title>Phylogenomic analyses indicate that early fungi evolved digesting cell walls of algal ancestors of land plants.</title>
        <authorList>
            <person name="Chang Y."/>
            <person name="Wang S."/>
            <person name="Sekimoto S."/>
            <person name="Aerts A.L."/>
            <person name="Choi C."/>
            <person name="Clum A."/>
            <person name="LaButti K.M."/>
            <person name="Lindquist E.A."/>
            <person name="Yee Ngan C."/>
            <person name="Ohm R.A."/>
            <person name="Salamov A.A."/>
            <person name="Grigoriev I.V."/>
            <person name="Spatafora J.W."/>
            <person name="Berbee M.L."/>
        </authorList>
    </citation>
    <scope>NUCLEOTIDE SEQUENCE [LARGE SCALE GENOMIC DNA]</scope>
    <source>
        <strain evidence="2 3">NRRL 1564</strain>
    </source>
</reference>
<feature type="compositionally biased region" description="Basic residues" evidence="1">
    <location>
        <begin position="8"/>
        <end position="18"/>
    </location>
</feature>
<protein>
    <submittedName>
        <fullName evidence="2">Uncharacterized protein</fullName>
    </submittedName>
</protein>
<accession>A0A2G5B124</accession>
<dbReference type="Proteomes" id="UP000242474">
    <property type="component" value="Unassembled WGS sequence"/>
</dbReference>
<gene>
    <name evidence="2" type="ORF">COEREDRAFT_94957</name>
</gene>
<evidence type="ECO:0000313" key="3">
    <source>
        <dbReference type="Proteomes" id="UP000242474"/>
    </source>
</evidence>
<feature type="compositionally biased region" description="Basic and acidic residues" evidence="1">
    <location>
        <begin position="61"/>
        <end position="73"/>
    </location>
</feature>
<feature type="compositionally biased region" description="Polar residues" evidence="1">
    <location>
        <begin position="183"/>
        <end position="215"/>
    </location>
</feature>
<name>A0A2G5B124_COERN</name>
<sequence length="530" mass="58775">MSSSMRGTRSRSSTHPHKQQQQQQQKLPPLLAIEPRDLLHLNESKISAHGKSVHWFDSPQEDPRKSAERDRWHNPKPIRQTRVSLDEFPSPASGKSSMELSMSIVLRSPLPKNPSIKSPTLSPRIPVCSPPCPRISQLPIASPPPAPRMSLSHKASISAVGGRQITTGSGVVGARRPTLDINSRFSATTNSSSKQNTEPAYSSTVTIRTRRSQSLAMHRRLERTTLGRKRANTIGTGRQAESRQPTQTKDADNADLIPHVDKNSRRVQSMIIPAQHPSEIKTGRERCATVIPLHLELQCLLARRLAIAAQTCGSLTTISESEELFVAKPGITDSELQTLRRTADALYTHRLQPKATSAFPITSGKNTPLLSSGSTCTAFNPQQQPRRRSCQLEKKLQNLSANAALGIPVPYGRHRSRSCAGRFMTSRKRTPIQPAVTRYLQSVNAGHLRYGHTSMARRNSYQRISMALLSRPLAHLNGAYGRSNGRRSLDTRSTHRKLSPYMESSLRHFSSMGNDNLRRPAANINNENHI</sequence>
<evidence type="ECO:0000313" key="2">
    <source>
        <dbReference type="EMBL" id="PIA12712.1"/>
    </source>
</evidence>
<proteinExistence type="predicted"/>
<keyword evidence="3" id="KW-1185">Reference proteome</keyword>
<feature type="region of interest" description="Disordered" evidence="1">
    <location>
        <begin position="183"/>
        <end position="251"/>
    </location>
</feature>
<organism evidence="2 3">
    <name type="scientific">Coemansia reversa (strain ATCC 12441 / NRRL 1564)</name>
    <dbReference type="NCBI Taxonomy" id="763665"/>
    <lineage>
        <taxon>Eukaryota</taxon>
        <taxon>Fungi</taxon>
        <taxon>Fungi incertae sedis</taxon>
        <taxon>Zoopagomycota</taxon>
        <taxon>Kickxellomycotina</taxon>
        <taxon>Kickxellomycetes</taxon>
        <taxon>Kickxellales</taxon>
        <taxon>Kickxellaceae</taxon>
        <taxon>Coemansia</taxon>
    </lineage>
</organism>
<feature type="region of interest" description="Disordered" evidence="1">
    <location>
        <begin position="511"/>
        <end position="530"/>
    </location>
</feature>
<dbReference type="EMBL" id="KZ303585">
    <property type="protein sequence ID" value="PIA12712.1"/>
    <property type="molecule type" value="Genomic_DNA"/>
</dbReference>
<dbReference type="AlphaFoldDB" id="A0A2G5B124"/>
<feature type="compositionally biased region" description="Basic and acidic residues" evidence="1">
    <location>
        <begin position="34"/>
        <end position="43"/>
    </location>
</feature>
<dbReference type="OrthoDB" id="5599721at2759"/>
<feature type="region of interest" description="Disordered" evidence="1">
    <location>
        <begin position="1"/>
        <end position="96"/>
    </location>
</feature>
<evidence type="ECO:0000256" key="1">
    <source>
        <dbReference type="SAM" id="MobiDB-lite"/>
    </source>
</evidence>
<feature type="compositionally biased region" description="Basic residues" evidence="1">
    <location>
        <begin position="217"/>
        <end position="231"/>
    </location>
</feature>